<keyword evidence="2" id="KW-1185">Reference proteome</keyword>
<proteinExistence type="predicted"/>
<accession>A0ABW1EGZ4</accession>
<protein>
    <submittedName>
        <fullName evidence="1">Type VI secretion system accessory protein TagJ</fullName>
    </submittedName>
</protein>
<dbReference type="Proteomes" id="UP001596091">
    <property type="component" value="Unassembled WGS sequence"/>
</dbReference>
<comment type="caution">
    <text evidence="1">The sequence shown here is derived from an EMBL/GenBank/DDBJ whole genome shotgun (WGS) entry which is preliminary data.</text>
</comment>
<dbReference type="Gene3D" id="1.25.40.10">
    <property type="entry name" value="Tetratricopeptide repeat domain"/>
    <property type="match status" value="1"/>
</dbReference>
<dbReference type="InterPro" id="IPR009211">
    <property type="entry name" value="TagJ"/>
</dbReference>
<sequence length="248" mass="27749">MAITPKQLFDAGKVRETEKALTAHLRDKPSDTAARTFLFELLCFSGEYARAEKHLAILADGHPDKETGAIVYYAALHAEKTRHELFEKQAFPTDSPKSPAGELNGKPFQEIRDADPDIGARLEIYAAGAYLWLPFEHVADLEMGPPERLRDTLWTPAIVQTAASFQGKDLGEVLIPAIYPFSWKDPDEQVWLGRLTTWLADDEGNEYPSGQKMLIVDGEEVPFLEVRTLKFFHPDTPQQPAAEEAGEQ</sequence>
<reference evidence="2" key="1">
    <citation type="journal article" date="2019" name="Int. J. Syst. Evol. Microbiol.">
        <title>The Global Catalogue of Microorganisms (GCM) 10K type strain sequencing project: providing services to taxonomists for standard genome sequencing and annotation.</title>
        <authorList>
            <consortium name="The Broad Institute Genomics Platform"/>
            <consortium name="The Broad Institute Genome Sequencing Center for Infectious Disease"/>
            <person name="Wu L."/>
            <person name="Ma J."/>
        </authorList>
    </citation>
    <scope>NUCLEOTIDE SEQUENCE [LARGE SCALE GENOMIC DNA]</scope>
    <source>
        <strain evidence="2">JCM 4087</strain>
    </source>
</reference>
<dbReference type="Pfam" id="PF07024">
    <property type="entry name" value="ImpE"/>
    <property type="match status" value="1"/>
</dbReference>
<gene>
    <name evidence="1" type="ORF">ACFPT7_13725</name>
</gene>
<organism evidence="1 2">
    <name type="scientific">Acidicapsa dinghuensis</name>
    <dbReference type="NCBI Taxonomy" id="2218256"/>
    <lineage>
        <taxon>Bacteria</taxon>
        <taxon>Pseudomonadati</taxon>
        <taxon>Acidobacteriota</taxon>
        <taxon>Terriglobia</taxon>
        <taxon>Terriglobales</taxon>
        <taxon>Acidobacteriaceae</taxon>
        <taxon>Acidicapsa</taxon>
    </lineage>
</organism>
<dbReference type="InterPro" id="IPR011990">
    <property type="entry name" value="TPR-like_helical_dom_sf"/>
</dbReference>
<dbReference type="RefSeq" id="WP_263341354.1">
    <property type="nucleotide sequence ID" value="NZ_JAGSYH010000007.1"/>
</dbReference>
<name>A0ABW1EGZ4_9BACT</name>
<evidence type="ECO:0000313" key="2">
    <source>
        <dbReference type="Proteomes" id="UP001596091"/>
    </source>
</evidence>
<dbReference type="EMBL" id="JBHSPH010000004">
    <property type="protein sequence ID" value="MFC5863358.1"/>
    <property type="molecule type" value="Genomic_DNA"/>
</dbReference>
<dbReference type="SUPFAM" id="SSF144059">
    <property type="entry name" value="ImpE-like"/>
    <property type="match status" value="1"/>
</dbReference>
<evidence type="ECO:0000313" key="1">
    <source>
        <dbReference type="EMBL" id="MFC5863358.1"/>
    </source>
</evidence>